<dbReference type="Pfam" id="PF03924">
    <property type="entry name" value="CHASE"/>
    <property type="match status" value="1"/>
</dbReference>
<organism evidence="8">
    <name type="scientific">marine sediment metagenome</name>
    <dbReference type="NCBI Taxonomy" id="412755"/>
    <lineage>
        <taxon>unclassified sequences</taxon>
        <taxon>metagenomes</taxon>
        <taxon>ecological metagenomes</taxon>
    </lineage>
</organism>
<dbReference type="SMART" id="SM00267">
    <property type="entry name" value="GGDEF"/>
    <property type="match status" value="1"/>
</dbReference>
<dbReference type="SUPFAM" id="SSF55073">
    <property type="entry name" value="Nucleotide cyclase"/>
    <property type="match status" value="1"/>
</dbReference>
<dbReference type="PANTHER" id="PTHR45138">
    <property type="entry name" value="REGULATORY COMPONENTS OF SENSORY TRANSDUCTION SYSTEM"/>
    <property type="match status" value="1"/>
</dbReference>
<dbReference type="NCBIfam" id="TIGR00254">
    <property type="entry name" value="GGDEF"/>
    <property type="match status" value="1"/>
</dbReference>
<dbReference type="PANTHER" id="PTHR45138:SF9">
    <property type="entry name" value="DIGUANYLATE CYCLASE DGCM-RELATED"/>
    <property type="match status" value="1"/>
</dbReference>
<reference evidence="8" key="1">
    <citation type="journal article" date="2015" name="Nature">
        <title>Complex archaea that bridge the gap between prokaryotes and eukaryotes.</title>
        <authorList>
            <person name="Spang A."/>
            <person name="Saw J.H."/>
            <person name="Jorgensen S.L."/>
            <person name="Zaremba-Niedzwiedzka K."/>
            <person name="Martijn J."/>
            <person name="Lind A.E."/>
            <person name="van Eijk R."/>
            <person name="Schleper C."/>
            <person name="Guy L."/>
            <person name="Ettema T.J."/>
        </authorList>
    </citation>
    <scope>NUCLEOTIDE SEQUENCE</scope>
</reference>
<dbReference type="InterPro" id="IPR000160">
    <property type="entry name" value="GGDEF_dom"/>
</dbReference>
<dbReference type="GO" id="GO:0005886">
    <property type="term" value="C:plasma membrane"/>
    <property type="evidence" value="ECO:0007669"/>
    <property type="project" value="TreeGrafter"/>
</dbReference>
<gene>
    <name evidence="8" type="ORF">LCGC14_0215260</name>
</gene>
<dbReference type="PROSITE" id="PS50839">
    <property type="entry name" value="CHASE"/>
    <property type="match status" value="1"/>
</dbReference>
<dbReference type="GO" id="GO:0052621">
    <property type="term" value="F:diguanylate cyclase activity"/>
    <property type="evidence" value="ECO:0007669"/>
    <property type="project" value="TreeGrafter"/>
</dbReference>
<dbReference type="FunFam" id="3.30.70.270:FF:000001">
    <property type="entry name" value="Diguanylate cyclase domain protein"/>
    <property type="match status" value="1"/>
</dbReference>
<evidence type="ECO:0008006" key="9">
    <source>
        <dbReference type="Google" id="ProtNLM"/>
    </source>
</evidence>
<dbReference type="EMBL" id="LAZR01000101">
    <property type="protein sequence ID" value="KKN91644.1"/>
    <property type="molecule type" value="Genomic_DNA"/>
</dbReference>
<evidence type="ECO:0000256" key="4">
    <source>
        <dbReference type="ARBA" id="ARBA00023136"/>
    </source>
</evidence>
<dbReference type="InterPro" id="IPR042240">
    <property type="entry name" value="CHASE_sf"/>
</dbReference>
<feature type="domain" description="GGDEF" evidence="7">
    <location>
        <begin position="377"/>
        <end position="510"/>
    </location>
</feature>
<evidence type="ECO:0000256" key="3">
    <source>
        <dbReference type="ARBA" id="ARBA00022989"/>
    </source>
</evidence>
<dbReference type="PROSITE" id="PS50887">
    <property type="entry name" value="GGDEF"/>
    <property type="match status" value="1"/>
</dbReference>
<dbReference type="InterPro" id="IPR050469">
    <property type="entry name" value="Diguanylate_Cyclase"/>
</dbReference>
<dbReference type="Gene3D" id="3.30.70.270">
    <property type="match status" value="1"/>
</dbReference>
<evidence type="ECO:0000259" key="6">
    <source>
        <dbReference type="PROSITE" id="PS50839"/>
    </source>
</evidence>
<feature type="transmembrane region" description="Helical" evidence="5">
    <location>
        <begin position="306"/>
        <end position="328"/>
    </location>
</feature>
<comment type="caution">
    <text evidence="8">The sequence shown here is derived from an EMBL/GenBank/DDBJ whole genome shotgun (WGS) entry which is preliminary data.</text>
</comment>
<evidence type="ECO:0000256" key="5">
    <source>
        <dbReference type="SAM" id="Phobius"/>
    </source>
</evidence>
<keyword evidence="4 5" id="KW-0472">Membrane</keyword>
<proteinExistence type="predicted"/>
<sequence length="510" mass="56636">MRHKALLPILLLALIGLGISVALSRSLYLAESKTISIEFRAEIDQLASAFEREVVLNLEILHALKAAVNVMPEMNETRFRLMTRDILQRSPAIQAFAWAPVVPRENLESFELEQQVWSPGWLLTEREESGSLVPVVDRQWYVPVQYIEPLGQNRPALGFDLASEQSRLAALSLARDTGRMVATAGITLVQEAGNQQGFLVFAPLYRGEPENLEQRHDSHYGFLNGVFRVGELATQSVGLAVHDNVLFRVVDTTGEINHVLYSNVDPDEQRWLNTMVYQSFLPNIAGRSWIIEAMPAEAYITQRRGYLPGLVLVFGSLFVALLVIYSLVSLSRNRELQEAKQELEKMSLTDGLTGLANRRHFDTFLDREWLLARRQKKALALIMLDIDFFKAFNDEYGHPAGDACLQQVAQALQAVIHRPTDLLARYGGEEFAIVLPQTDNAEAVAEACRAAVEAIGIRHDFSRVAPVVTISVGVCTLAATTATDVDQLKIQADQALYLAKGAGRNTVAGC</sequence>
<protein>
    <recommendedName>
        <fullName evidence="9">GGDEF domain-containing protein</fullName>
    </recommendedName>
</protein>
<dbReference type="CDD" id="cd01949">
    <property type="entry name" value="GGDEF"/>
    <property type="match status" value="1"/>
</dbReference>
<accession>A0A0F9UIZ9</accession>
<dbReference type="Pfam" id="PF00990">
    <property type="entry name" value="GGDEF"/>
    <property type="match status" value="1"/>
</dbReference>
<evidence type="ECO:0000259" key="7">
    <source>
        <dbReference type="PROSITE" id="PS50887"/>
    </source>
</evidence>
<name>A0A0F9UIZ9_9ZZZZ</name>
<dbReference type="SMART" id="SM01079">
    <property type="entry name" value="CHASE"/>
    <property type="match status" value="1"/>
</dbReference>
<dbReference type="AlphaFoldDB" id="A0A0F9UIZ9"/>
<feature type="domain" description="CHASE" evidence="6">
    <location>
        <begin position="70"/>
        <end position="292"/>
    </location>
</feature>
<evidence type="ECO:0000256" key="2">
    <source>
        <dbReference type="ARBA" id="ARBA00022692"/>
    </source>
</evidence>
<keyword evidence="3 5" id="KW-1133">Transmembrane helix</keyword>
<dbReference type="InterPro" id="IPR043128">
    <property type="entry name" value="Rev_trsase/Diguanyl_cyclase"/>
</dbReference>
<dbReference type="GO" id="GO:0043709">
    <property type="term" value="P:cell adhesion involved in single-species biofilm formation"/>
    <property type="evidence" value="ECO:0007669"/>
    <property type="project" value="TreeGrafter"/>
</dbReference>
<keyword evidence="2 5" id="KW-0812">Transmembrane</keyword>
<comment type="subcellular location">
    <subcellularLocation>
        <location evidence="1">Membrane</location>
    </subcellularLocation>
</comment>
<dbReference type="GO" id="GO:1902201">
    <property type="term" value="P:negative regulation of bacterial-type flagellum-dependent cell motility"/>
    <property type="evidence" value="ECO:0007669"/>
    <property type="project" value="TreeGrafter"/>
</dbReference>
<evidence type="ECO:0000256" key="1">
    <source>
        <dbReference type="ARBA" id="ARBA00004370"/>
    </source>
</evidence>
<dbReference type="InterPro" id="IPR006189">
    <property type="entry name" value="CHASE_dom"/>
</dbReference>
<evidence type="ECO:0000313" key="8">
    <source>
        <dbReference type="EMBL" id="KKN91644.1"/>
    </source>
</evidence>
<dbReference type="InterPro" id="IPR029787">
    <property type="entry name" value="Nucleotide_cyclase"/>
</dbReference>
<dbReference type="Gene3D" id="3.30.450.350">
    <property type="entry name" value="CHASE domain"/>
    <property type="match status" value="1"/>
</dbReference>
<dbReference type="GO" id="GO:0007165">
    <property type="term" value="P:signal transduction"/>
    <property type="evidence" value="ECO:0007669"/>
    <property type="project" value="UniProtKB-ARBA"/>
</dbReference>